<keyword evidence="1" id="KW-1133">Transmembrane helix</keyword>
<dbReference type="STRING" id="360412.LARV_00938"/>
<feature type="transmembrane region" description="Helical" evidence="1">
    <location>
        <begin position="228"/>
        <end position="245"/>
    </location>
</feature>
<gene>
    <name evidence="2" type="ORF">LARV_00938</name>
</gene>
<proteinExistence type="predicted"/>
<keyword evidence="1" id="KW-0472">Membrane</keyword>
<organism evidence="2">
    <name type="scientific">Longilinea arvoryzae</name>
    <dbReference type="NCBI Taxonomy" id="360412"/>
    <lineage>
        <taxon>Bacteria</taxon>
        <taxon>Bacillati</taxon>
        <taxon>Chloroflexota</taxon>
        <taxon>Anaerolineae</taxon>
        <taxon>Anaerolineales</taxon>
        <taxon>Anaerolineaceae</taxon>
        <taxon>Longilinea</taxon>
    </lineage>
</organism>
<protein>
    <submittedName>
        <fullName evidence="2">Uncharacterized protein</fullName>
    </submittedName>
</protein>
<dbReference type="EMBL" id="DF967972">
    <property type="protein sequence ID" value="GAP13187.1"/>
    <property type="molecule type" value="Genomic_DNA"/>
</dbReference>
<name>A0A0S7BF65_9CHLR</name>
<dbReference type="RefSeq" id="WP_075072538.1">
    <property type="nucleotide sequence ID" value="NZ_DF967972.1"/>
</dbReference>
<sequence>MANMLLMQTEEVRSLANQTISCLDDLESRVSNVAGGVANLDWVAPGRNGYVYEFQQTAQTIRLLLEEGRELCRRASQESQRWEEMAGGVSSGVSPATLQAAAIYGDTFLSSMSDVYDWAGLGIVSTATFFSRKEIRDGLRAIQGSKGEKIFLMGLKPGTTVMGQAKFFKHIDDFVKPLGVLAFGMDALNDAYRYRDQGAGMIASSVAVNSFVVGLGMGAAAIIGTASAPAVIAGAAVGIGLGLAMDMKVGPNGQTLEDICVKGLHDIGESTVDNAPEFFENISDSVSKLSSWVRDPIASTSGAN</sequence>
<evidence type="ECO:0000256" key="1">
    <source>
        <dbReference type="SAM" id="Phobius"/>
    </source>
</evidence>
<keyword evidence="1" id="KW-0812">Transmembrane</keyword>
<evidence type="ECO:0000313" key="2">
    <source>
        <dbReference type="EMBL" id="GAP13187.1"/>
    </source>
</evidence>
<dbReference type="AlphaFoldDB" id="A0A0S7BF65"/>
<evidence type="ECO:0000313" key="3">
    <source>
        <dbReference type="Proteomes" id="UP000055060"/>
    </source>
</evidence>
<accession>A0A0S7BF65</accession>
<reference evidence="2" key="1">
    <citation type="submission" date="2015-07" db="EMBL/GenBank/DDBJ databases">
        <title>Draft Genome Sequences of Anaerolinea thermolimosa IMO-1, Bellilinea caldifistulae GOMI-1, Leptolinea tardivitalis YMTK-2, Levilinea saccharolytica KIBI-1,Longilinea arvoryzae KOME-1, Previously Described as Members of the Anaerolineaceae (Chloroflexi).</title>
        <authorList>
            <person name="Sekiguchi Y."/>
            <person name="Ohashi A."/>
            <person name="Matsuura N."/>
            <person name="Tourlousse M.D."/>
        </authorList>
    </citation>
    <scope>NUCLEOTIDE SEQUENCE [LARGE SCALE GENOMIC DNA]</scope>
    <source>
        <strain evidence="2">KOME-1</strain>
    </source>
</reference>
<dbReference type="Proteomes" id="UP000055060">
    <property type="component" value="Unassembled WGS sequence"/>
</dbReference>
<keyword evidence="3" id="KW-1185">Reference proteome</keyword>
<feature type="transmembrane region" description="Helical" evidence="1">
    <location>
        <begin position="202"/>
        <end position="222"/>
    </location>
</feature>